<keyword evidence="10" id="KW-1185">Reference proteome</keyword>
<evidence type="ECO:0000313" key="9">
    <source>
        <dbReference type="EMBL" id="RBI83513.1"/>
    </source>
</evidence>
<dbReference type="Proteomes" id="UP000253370">
    <property type="component" value="Unassembled WGS sequence"/>
</dbReference>
<feature type="transmembrane region" description="Helical" evidence="7">
    <location>
        <begin position="591"/>
        <end position="611"/>
    </location>
</feature>
<feature type="transmembrane region" description="Helical" evidence="7">
    <location>
        <begin position="423"/>
        <end position="456"/>
    </location>
</feature>
<proteinExistence type="predicted"/>
<dbReference type="InterPro" id="IPR004680">
    <property type="entry name" value="Cit_transptr-like_dom"/>
</dbReference>
<keyword evidence="3 7" id="KW-0812">Transmembrane</keyword>
<evidence type="ECO:0000259" key="8">
    <source>
        <dbReference type="PROSITE" id="PS51202"/>
    </source>
</evidence>
<feature type="transmembrane region" description="Helical" evidence="7">
    <location>
        <begin position="553"/>
        <end position="571"/>
    </location>
</feature>
<evidence type="ECO:0000313" key="10">
    <source>
        <dbReference type="Proteomes" id="UP000253370"/>
    </source>
</evidence>
<feature type="transmembrane region" description="Helical" evidence="7">
    <location>
        <begin position="498"/>
        <end position="519"/>
    </location>
</feature>
<feature type="transmembrane region" description="Helical" evidence="7">
    <location>
        <begin position="205"/>
        <end position="225"/>
    </location>
</feature>
<feature type="transmembrane region" description="Helical" evidence="7">
    <location>
        <begin position="82"/>
        <end position="104"/>
    </location>
</feature>
<dbReference type="RefSeq" id="WP_113290443.1">
    <property type="nucleotide sequence ID" value="NZ_QNTQ01000016.1"/>
</dbReference>
<evidence type="ECO:0000256" key="1">
    <source>
        <dbReference type="ARBA" id="ARBA00004141"/>
    </source>
</evidence>
<evidence type="ECO:0000256" key="6">
    <source>
        <dbReference type="ARBA" id="ARBA00023136"/>
    </source>
</evidence>
<keyword evidence="2" id="KW-0813">Transport</keyword>
<dbReference type="InterPro" id="IPR031312">
    <property type="entry name" value="Na/sul_symport_CS"/>
</dbReference>
<dbReference type="PROSITE" id="PS51202">
    <property type="entry name" value="RCK_C"/>
    <property type="match status" value="2"/>
</dbReference>
<dbReference type="PANTHER" id="PTHR43652:SF2">
    <property type="entry name" value="BASIC AMINO ACID ANTIPORTER YFCC-RELATED"/>
    <property type="match status" value="1"/>
</dbReference>
<dbReference type="GO" id="GO:0006813">
    <property type="term" value="P:potassium ion transport"/>
    <property type="evidence" value="ECO:0007669"/>
    <property type="project" value="InterPro"/>
</dbReference>
<gene>
    <name evidence="9" type="ORF">DRV85_15790</name>
</gene>
<organism evidence="9 10">
    <name type="scientific">Rhodosalinus halophilus</name>
    <dbReference type="NCBI Taxonomy" id="2259333"/>
    <lineage>
        <taxon>Bacteria</taxon>
        <taxon>Pseudomonadati</taxon>
        <taxon>Pseudomonadota</taxon>
        <taxon>Alphaproteobacteria</taxon>
        <taxon>Rhodobacterales</taxon>
        <taxon>Paracoccaceae</taxon>
        <taxon>Rhodosalinus</taxon>
    </lineage>
</organism>
<feature type="transmembrane region" description="Helical" evidence="7">
    <location>
        <begin position="468"/>
        <end position="486"/>
    </location>
</feature>
<evidence type="ECO:0000256" key="2">
    <source>
        <dbReference type="ARBA" id="ARBA00022448"/>
    </source>
</evidence>
<evidence type="ECO:0000256" key="3">
    <source>
        <dbReference type="ARBA" id="ARBA00022692"/>
    </source>
</evidence>
<reference evidence="9 10" key="1">
    <citation type="submission" date="2018-07" db="EMBL/GenBank/DDBJ databases">
        <title>Rhodosalinus sp. strain E84T genomic sequence and assembly.</title>
        <authorList>
            <person name="Liu Z.-W."/>
            <person name="Lu D.-C."/>
        </authorList>
    </citation>
    <scope>NUCLEOTIDE SEQUENCE [LARGE SCALE GENOMIC DNA]</scope>
    <source>
        <strain evidence="9 10">E84</strain>
    </source>
</reference>
<dbReference type="InterPro" id="IPR051679">
    <property type="entry name" value="DASS-Related_Transporters"/>
</dbReference>
<feature type="transmembrane region" description="Helical" evidence="7">
    <location>
        <begin position="52"/>
        <end position="76"/>
    </location>
</feature>
<evidence type="ECO:0000256" key="5">
    <source>
        <dbReference type="ARBA" id="ARBA00022989"/>
    </source>
</evidence>
<dbReference type="PANTHER" id="PTHR43652">
    <property type="entry name" value="BASIC AMINO ACID ANTIPORTER YFCC-RELATED"/>
    <property type="match status" value="1"/>
</dbReference>
<dbReference type="Pfam" id="PF02080">
    <property type="entry name" value="TrkA_C"/>
    <property type="match status" value="1"/>
</dbReference>
<feature type="transmembrane region" description="Helical" evidence="7">
    <location>
        <begin position="164"/>
        <end position="185"/>
    </location>
</feature>
<feature type="transmembrane region" description="Helical" evidence="7">
    <location>
        <begin position="27"/>
        <end position="45"/>
    </location>
</feature>
<dbReference type="Gene3D" id="3.30.70.1450">
    <property type="entry name" value="Regulator of K+ conductance, C-terminal domain"/>
    <property type="match status" value="2"/>
</dbReference>
<dbReference type="InterPro" id="IPR036721">
    <property type="entry name" value="RCK_C_sf"/>
</dbReference>
<accession>A0A365U5A5</accession>
<keyword evidence="5 7" id="KW-1133">Transmembrane helix</keyword>
<keyword evidence="6 7" id="KW-0472">Membrane</keyword>
<evidence type="ECO:0000256" key="7">
    <source>
        <dbReference type="SAM" id="Phobius"/>
    </source>
</evidence>
<evidence type="ECO:0000256" key="4">
    <source>
        <dbReference type="ARBA" id="ARBA00022737"/>
    </source>
</evidence>
<dbReference type="PROSITE" id="PS01271">
    <property type="entry name" value="NA_SULFATE"/>
    <property type="match status" value="1"/>
</dbReference>
<keyword evidence="4" id="KW-0677">Repeat</keyword>
<dbReference type="AlphaFoldDB" id="A0A365U5A5"/>
<feature type="transmembrane region" description="Helical" evidence="7">
    <location>
        <begin position="116"/>
        <end position="133"/>
    </location>
</feature>
<feature type="transmembrane region" description="Helical" evidence="7">
    <location>
        <begin position="525"/>
        <end position="546"/>
    </location>
</feature>
<protein>
    <submittedName>
        <fullName evidence="9">SLC13 family permease</fullName>
    </submittedName>
</protein>
<dbReference type="EMBL" id="QNTQ01000016">
    <property type="protein sequence ID" value="RBI83513.1"/>
    <property type="molecule type" value="Genomic_DNA"/>
</dbReference>
<comment type="caution">
    <text evidence="9">The sequence shown here is derived from an EMBL/GenBank/DDBJ whole genome shotgun (WGS) entry which is preliminary data.</text>
</comment>
<feature type="domain" description="RCK C-terminal" evidence="8">
    <location>
        <begin position="231"/>
        <end position="315"/>
    </location>
</feature>
<feature type="domain" description="RCK C-terminal" evidence="8">
    <location>
        <begin position="321"/>
        <end position="405"/>
    </location>
</feature>
<dbReference type="Pfam" id="PF03600">
    <property type="entry name" value="CitMHS"/>
    <property type="match status" value="1"/>
</dbReference>
<dbReference type="GO" id="GO:0005886">
    <property type="term" value="C:plasma membrane"/>
    <property type="evidence" value="ECO:0007669"/>
    <property type="project" value="TreeGrafter"/>
</dbReference>
<sequence length="613" mass="64079">MDYSSERPSVANVYSPEDGLIDLTNGYEPYIALAIVLLLFAAFISERFEPDVTAAGAAALFIIFGFVPTNEVLAAFANPAPLTIAAMFVISGALVRTGLLDALANRVVAAARKRPIAGTAAFLIATLVASGLMNNTPVVVVLIPVAIRLAQSFDFAATRLLIPLSYMAVLGGTCTLIGTSTNLLVDGVSQASGLEPFSIFEITPVGLVAAATGGVALLLMGPVLLPDRKNLAGQGDDDGAIFLTEVRLREDYPSIGRPIHEIAALNRRGIEIVGIRARSGVKRDGLREHVLEPGDRIIAKVATSELLTLRKLPGIEVGLRQGPATENIPELIVAEAIVTLSRRSRGVRIAQLAMGHRYGMRVLGAHRHGELLGPDLSTALLRPADTLLLEGTPEGFARLTEVGDLAAITDAGARAFRRGKAPLALFALFAVVALAAAGFAEISVLALVAVAAILVLRCIDNDEAWASIDASVLVLIFSMLIVGTGMQNTGAVSLIVETLAPALIEFPPIVTLAVIYILSSALTEAVTNNAVAVVVTPLAIGVAAELGADPRPFVVAVMFGASASFATPVGYQTNTLVYGAGNYRFGDFLRIGIPMNIIVGGSVVGVIPIFFPF</sequence>
<dbReference type="GO" id="GO:0008324">
    <property type="term" value="F:monoatomic cation transmembrane transporter activity"/>
    <property type="evidence" value="ECO:0007669"/>
    <property type="project" value="InterPro"/>
</dbReference>
<name>A0A365U5A5_9RHOB</name>
<dbReference type="SUPFAM" id="SSF116726">
    <property type="entry name" value="TrkA C-terminal domain-like"/>
    <property type="match status" value="2"/>
</dbReference>
<dbReference type="InterPro" id="IPR006037">
    <property type="entry name" value="RCK_C"/>
</dbReference>
<comment type="subcellular location">
    <subcellularLocation>
        <location evidence="1">Membrane</location>
        <topology evidence="1">Multi-pass membrane protein</topology>
    </subcellularLocation>
</comment>
<dbReference type="OrthoDB" id="9809303at2"/>